<gene>
    <name evidence="2" type="ORF">CIT40_15425</name>
</gene>
<dbReference type="RefSeq" id="WP_094890294.1">
    <property type="nucleotide sequence ID" value="NZ_CP029426.2"/>
</dbReference>
<sequence>MDEKAKTKLAALTARKQRADDARASREVEKARADQEADRKRRQTDARWSEAVAAIRGAIDEVNDAIDDSGFHFECGKFEHSNETGRYGMLSIDLRGDAMERYVIHLNVSDVGNVRPVFVPSRPGSGPSDFEFFGRGADHYVDLLTQFFEIIIETIEKRHRSGRR</sequence>
<reference evidence="2 3" key="2">
    <citation type="journal article" date="2019" name="Int. J. Syst. Evol. Microbiol.">
        <title>Description and complete genome sequence of Bradyrhizobium amphicarpaeae sp. nov., harbouring photosystem and nitrogen-fixation genes.</title>
        <authorList>
            <person name="Bromfield E.S.P."/>
            <person name="Cloutier S."/>
            <person name="Nguyen H.D.T."/>
        </authorList>
    </citation>
    <scope>NUCLEOTIDE SEQUENCE [LARGE SCALE GENOMIC DNA]</scope>
    <source>
        <strain evidence="2 3">39S1MB</strain>
    </source>
</reference>
<evidence type="ECO:0000313" key="2">
    <source>
        <dbReference type="EMBL" id="AWM01286.1"/>
    </source>
</evidence>
<protein>
    <submittedName>
        <fullName evidence="2">Uncharacterized protein</fullName>
    </submittedName>
</protein>
<proteinExistence type="predicted"/>
<name>A0A2U8PTZ7_9BRAD</name>
<dbReference type="EMBL" id="CP029426">
    <property type="protein sequence ID" value="AWM01286.1"/>
    <property type="molecule type" value="Genomic_DNA"/>
</dbReference>
<evidence type="ECO:0000313" key="3">
    <source>
        <dbReference type="Proteomes" id="UP000215884"/>
    </source>
</evidence>
<feature type="compositionally biased region" description="Basic and acidic residues" evidence="1">
    <location>
        <begin position="17"/>
        <end position="45"/>
    </location>
</feature>
<reference evidence="2 3" key="1">
    <citation type="journal article" date="2017" name="Syst. Appl. Microbiol.">
        <title>Soybeans inoculated with root zone soils of Canadian native legumes harbour diverse and novel Bradyrhizobium spp. that possess agricultural potential.</title>
        <authorList>
            <person name="Bromfield E.S.P."/>
            <person name="Cloutier S."/>
            <person name="Tambong J.T."/>
            <person name="Tran Thi T.V."/>
        </authorList>
    </citation>
    <scope>NUCLEOTIDE SEQUENCE [LARGE SCALE GENOMIC DNA]</scope>
    <source>
        <strain evidence="2 3">39S1MB</strain>
    </source>
</reference>
<dbReference type="KEGG" id="brq:CIT40_15425"/>
<dbReference type="Proteomes" id="UP000215884">
    <property type="component" value="Chromosome"/>
</dbReference>
<keyword evidence="3" id="KW-1185">Reference proteome</keyword>
<accession>A0A2U8PTZ7</accession>
<organism evidence="2 3">
    <name type="scientific">Bradyrhizobium amphicarpaeae</name>
    <dbReference type="NCBI Taxonomy" id="1404768"/>
    <lineage>
        <taxon>Bacteria</taxon>
        <taxon>Pseudomonadati</taxon>
        <taxon>Pseudomonadota</taxon>
        <taxon>Alphaproteobacteria</taxon>
        <taxon>Hyphomicrobiales</taxon>
        <taxon>Nitrobacteraceae</taxon>
        <taxon>Bradyrhizobium</taxon>
    </lineage>
</organism>
<evidence type="ECO:0000256" key="1">
    <source>
        <dbReference type="SAM" id="MobiDB-lite"/>
    </source>
</evidence>
<feature type="region of interest" description="Disordered" evidence="1">
    <location>
        <begin position="1"/>
        <end position="45"/>
    </location>
</feature>
<dbReference type="AlphaFoldDB" id="A0A2U8PTZ7"/>